<keyword evidence="2" id="KW-1185">Reference proteome</keyword>
<accession>A0A8H7LDD8</accession>
<name>A0A8H7LDD8_9ASCO</name>
<comment type="caution">
    <text evidence="1">The sequence shown here is derived from an EMBL/GenBank/DDBJ whole genome shotgun (WGS) entry which is preliminary data.</text>
</comment>
<protein>
    <submittedName>
        <fullName evidence="1">Uncharacterized protein</fullName>
    </submittedName>
</protein>
<gene>
    <name evidence="1" type="ORF">HF325_002740</name>
</gene>
<dbReference type="EMBL" id="JACBPP010000003">
    <property type="protein sequence ID" value="KAF8003495.1"/>
    <property type="molecule type" value="Genomic_DNA"/>
</dbReference>
<evidence type="ECO:0000313" key="1">
    <source>
        <dbReference type="EMBL" id="KAF8003495.1"/>
    </source>
</evidence>
<dbReference type="Proteomes" id="UP000649328">
    <property type="component" value="Unassembled WGS sequence"/>
</dbReference>
<reference evidence="1" key="1">
    <citation type="submission" date="2020-10" db="EMBL/GenBank/DDBJ databases">
        <title>The Whole-Genome Sequence of Metschnikowia persimmonesis, a Novel Endophytic Yeast Species Isolated from Medicinal Plant Diospyros kaki Thumb.</title>
        <authorList>
            <person name="Rahmat E."/>
            <person name="Kang Y."/>
        </authorList>
    </citation>
    <scope>NUCLEOTIDE SEQUENCE</scope>
    <source>
        <strain evidence="1">KIOM G15050</strain>
    </source>
</reference>
<evidence type="ECO:0000313" key="2">
    <source>
        <dbReference type="Proteomes" id="UP000649328"/>
    </source>
</evidence>
<organism evidence="1 2">
    <name type="scientific">Metschnikowia pulcherrima</name>
    <dbReference type="NCBI Taxonomy" id="27326"/>
    <lineage>
        <taxon>Eukaryota</taxon>
        <taxon>Fungi</taxon>
        <taxon>Dikarya</taxon>
        <taxon>Ascomycota</taxon>
        <taxon>Saccharomycotina</taxon>
        <taxon>Pichiomycetes</taxon>
        <taxon>Metschnikowiaceae</taxon>
        <taxon>Metschnikowia</taxon>
    </lineage>
</organism>
<dbReference type="OrthoDB" id="10252707at2759"/>
<proteinExistence type="predicted"/>
<dbReference type="AlphaFoldDB" id="A0A8H7LDD8"/>
<sequence>MRKIDLQWLFYEYKGLLKTYVRKFNLQYAGFAADVKQCFEGIENEPVKDRCSSVDCGIRLLE</sequence>